<organism evidence="2 3">
    <name type="scientific">Silurus meridionalis</name>
    <name type="common">Southern catfish</name>
    <name type="synonym">Silurus soldatovi meridionalis</name>
    <dbReference type="NCBI Taxonomy" id="175797"/>
    <lineage>
        <taxon>Eukaryota</taxon>
        <taxon>Metazoa</taxon>
        <taxon>Chordata</taxon>
        <taxon>Craniata</taxon>
        <taxon>Vertebrata</taxon>
        <taxon>Euteleostomi</taxon>
        <taxon>Actinopterygii</taxon>
        <taxon>Neopterygii</taxon>
        <taxon>Teleostei</taxon>
        <taxon>Ostariophysi</taxon>
        <taxon>Siluriformes</taxon>
        <taxon>Siluridae</taxon>
        <taxon>Silurus</taxon>
    </lineage>
</organism>
<feature type="compositionally biased region" description="Basic and acidic residues" evidence="1">
    <location>
        <begin position="41"/>
        <end position="53"/>
    </location>
</feature>
<sequence length="104" mass="11180">MPAKPAALSKAAPASTSIVKPPVAPPVSDKAVPLSETPPAELKKAKQAAEPKTKALMKKPPGKVEEERNGPIFVVVPNRKEQRIKEEKFKGVEVELFNTTRGVC</sequence>
<reference evidence="2" key="1">
    <citation type="submission" date="2020-08" db="EMBL/GenBank/DDBJ databases">
        <title>Chromosome-level assembly of Southern catfish (Silurus meridionalis) provides insights into visual adaptation to the nocturnal and benthic lifestyles.</title>
        <authorList>
            <person name="Zhang Y."/>
            <person name="Wang D."/>
            <person name="Peng Z."/>
        </authorList>
    </citation>
    <scope>NUCLEOTIDE SEQUENCE</scope>
    <source>
        <strain evidence="2">SWU-2019-XX</strain>
        <tissue evidence="2">Muscle</tissue>
    </source>
</reference>
<feature type="region of interest" description="Disordered" evidence="1">
    <location>
        <begin position="1"/>
        <end position="65"/>
    </location>
</feature>
<comment type="caution">
    <text evidence="2">The sequence shown here is derived from an EMBL/GenBank/DDBJ whole genome shotgun (WGS) entry which is preliminary data.</text>
</comment>
<dbReference type="AlphaFoldDB" id="A0A8T0BEB8"/>
<evidence type="ECO:0000313" key="3">
    <source>
        <dbReference type="Proteomes" id="UP000606274"/>
    </source>
</evidence>
<gene>
    <name evidence="2" type="ORF">HF521_022577</name>
</gene>
<feature type="compositionally biased region" description="Low complexity" evidence="1">
    <location>
        <begin position="1"/>
        <end position="15"/>
    </location>
</feature>
<dbReference type="EMBL" id="JABFDY010000009">
    <property type="protein sequence ID" value="KAF7703570.1"/>
    <property type="molecule type" value="Genomic_DNA"/>
</dbReference>
<keyword evidence="3" id="KW-1185">Reference proteome</keyword>
<accession>A0A8T0BEB8</accession>
<proteinExistence type="predicted"/>
<evidence type="ECO:0000313" key="2">
    <source>
        <dbReference type="EMBL" id="KAF7703570.1"/>
    </source>
</evidence>
<evidence type="ECO:0000256" key="1">
    <source>
        <dbReference type="SAM" id="MobiDB-lite"/>
    </source>
</evidence>
<dbReference type="Proteomes" id="UP000606274">
    <property type="component" value="Unassembled WGS sequence"/>
</dbReference>
<protein>
    <submittedName>
        <fullName evidence="2">Uncharacterized protein</fullName>
    </submittedName>
</protein>
<name>A0A8T0BEB8_SILME</name>